<accession>A0A2D4IFP0</accession>
<organism evidence="1">
    <name type="scientific">Micrurus lemniscatus lemniscatus</name>
    <dbReference type="NCBI Taxonomy" id="129467"/>
    <lineage>
        <taxon>Eukaryota</taxon>
        <taxon>Metazoa</taxon>
        <taxon>Chordata</taxon>
        <taxon>Craniata</taxon>
        <taxon>Vertebrata</taxon>
        <taxon>Euteleostomi</taxon>
        <taxon>Lepidosauria</taxon>
        <taxon>Squamata</taxon>
        <taxon>Bifurcata</taxon>
        <taxon>Unidentata</taxon>
        <taxon>Episquamata</taxon>
        <taxon>Toxicofera</taxon>
        <taxon>Serpentes</taxon>
        <taxon>Colubroidea</taxon>
        <taxon>Elapidae</taxon>
        <taxon>Elapinae</taxon>
        <taxon>Micrurus</taxon>
    </lineage>
</organism>
<name>A0A2D4IFP0_MICLE</name>
<reference evidence="1" key="1">
    <citation type="submission" date="2017-07" db="EMBL/GenBank/DDBJ databases">
        <authorList>
            <person name="Mikheyev A."/>
            <person name="Grau M."/>
        </authorList>
    </citation>
    <scope>NUCLEOTIDE SEQUENCE</scope>
    <source>
        <tissue evidence="1">Venom_gland</tissue>
    </source>
</reference>
<dbReference type="EMBL" id="IACK01095981">
    <property type="protein sequence ID" value="LAA83032.1"/>
    <property type="molecule type" value="Transcribed_RNA"/>
</dbReference>
<reference evidence="1" key="2">
    <citation type="submission" date="2017-11" db="EMBL/GenBank/DDBJ databases">
        <title>Coralsnake Venomics: Analyses of Venom Gland Transcriptomes and Proteomes of Six Brazilian Taxa.</title>
        <authorList>
            <person name="Aird S.D."/>
            <person name="Jorge da Silva N."/>
            <person name="Qiu L."/>
            <person name="Villar-Briones A."/>
            <person name="Aparecida-Saddi V."/>
            <person name="Campos-Telles M.P."/>
            <person name="Grau M."/>
            <person name="Mikheyev A.S."/>
        </authorList>
    </citation>
    <scope>NUCLEOTIDE SEQUENCE</scope>
    <source>
        <tissue evidence="1">Venom_gland</tissue>
    </source>
</reference>
<proteinExistence type="predicted"/>
<evidence type="ECO:0000313" key="1">
    <source>
        <dbReference type="EMBL" id="LAA83032.1"/>
    </source>
</evidence>
<sequence length="126" mass="14339">MLPLFLTGSVALCKTACRDDPKFLSPSVNFILKDETFPGFPQDPICDPVDIDIKKAAVKHYLSYFTFYRESLTYKRLFRDQSYNSIDKSDFQSVLVLYGHCSIPGDWNQVPACKSYSALGLFHPDL</sequence>
<dbReference type="AlphaFoldDB" id="A0A2D4IFP0"/>
<protein>
    <submittedName>
        <fullName evidence="1">Uncharacterized protein</fullName>
    </submittedName>
</protein>